<dbReference type="SMART" id="SM00220">
    <property type="entry name" value="S_TKc"/>
    <property type="match status" value="1"/>
</dbReference>
<dbReference type="PROSITE" id="PS00108">
    <property type="entry name" value="PROTEIN_KINASE_ST"/>
    <property type="match status" value="1"/>
</dbReference>
<dbReference type="CDD" id="cd13990">
    <property type="entry name" value="STKc_TLK"/>
    <property type="match status" value="1"/>
</dbReference>
<dbReference type="GO" id="GO:0005634">
    <property type="term" value="C:nucleus"/>
    <property type="evidence" value="ECO:0000318"/>
    <property type="project" value="GO_Central"/>
</dbReference>
<name>F7A0P7_CIOIN</name>
<dbReference type="OMA" id="YKHACRE"/>
<keyword evidence="11" id="KW-1185">Reference proteome</keyword>
<keyword evidence="2" id="KW-0808">Transferase</keyword>
<evidence type="ECO:0000256" key="2">
    <source>
        <dbReference type="ARBA" id="ARBA00022679"/>
    </source>
</evidence>
<evidence type="ECO:0000256" key="8">
    <source>
        <dbReference type="SAM" id="MobiDB-lite"/>
    </source>
</evidence>
<feature type="coiled-coil region" evidence="7">
    <location>
        <begin position="159"/>
        <end position="186"/>
    </location>
</feature>
<dbReference type="InterPro" id="IPR000719">
    <property type="entry name" value="Prot_kinase_dom"/>
</dbReference>
<dbReference type="InterPro" id="IPR011009">
    <property type="entry name" value="Kinase-like_dom_sf"/>
</dbReference>
<keyword evidence="4" id="KW-0418">Kinase</keyword>
<feature type="compositionally biased region" description="Low complexity" evidence="8">
    <location>
        <begin position="110"/>
        <end position="122"/>
    </location>
</feature>
<dbReference type="FunCoup" id="F7A0P7">
    <property type="interactions" value="565"/>
</dbReference>
<feature type="compositionally biased region" description="Basic and acidic residues" evidence="8">
    <location>
        <begin position="269"/>
        <end position="279"/>
    </location>
</feature>
<keyword evidence="7" id="KW-0175">Coiled coil</keyword>
<feature type="compositionally biased region" description="Polar residues" evidence="8">
    <location>
        <begin position="288"/>
        <end position="300"/>
    </location>
</feature>
<feature type="binding site" evidence="6">
    <location>
        <position position="407"/>
    </location>
    <ligand>
        <name>ATP</name>
        <dbReference type="ChEBI" id="CHEBI:30616"/>
    </ligand>
</feature>
<reference evidence="11" key="1">
    <citation type="journal article" date="2002" name="Science">
        <title>The draft genome of Ciona intestinalis: insights into chordate and vertebrate origins.</title>
        <authorList>
            <person name="Dehal P."/>
            <person name="Satou Y."/>
            <person name="Campbell R.K."/>
            <person name="Chapman J."/>
            <person name="Degnan B."/>
            <person name="De Tomaso A."/>
            <person name="Davidson B."/>
            <person name="Di Gregorio A."/>
            <person name="Gelpke M."/>
            <person name="Goodstein D.M."/>
            <person name="Harafuji N."/>
            <person name="Hastings K.E."/>
            <person name="Ho I."/>
            <person name="Hotta K."/>
            <person name="Huang W."/>
            <person name="Kawashima T."/>
            <person name="Lemaire P."/>
            <person name="Martinez D."/>
            <person name="Meinertzhagen I.A."/>
            <person name="Necula S."/>
            <person name="Nonaka M."/>
            <person name="Putnam N."/>
            <person name="Rash S."/>
            <person name="Saiga H."/>
            <person name="Satake M."/>
            <person name="Terry A."/>
            <person name="Yamada L."/>
            <person name="Wang H.G."/>
            <person name="Awazu S."/>
            <person name="Azumi K."/>
            <person name="Boore J."/>
            <person name="Branno M."/>
            <person name="Chin-Bow S."/>
            <person name="DeSantis R."/>
            <person name="Doyle S."/>
            <person name="Francino P."/>
            <person name="Keys D.N."/>
            <person name="Haga S."/>
            <person name="Hayashi H."/>
            <person name="Hino K."/>
            <person name="Imai K.S."/>
            <person name="Inaba K."/>
            <person name="Kano S."/>
            <person name="Kobayashi K."/>
            <person name="Kobayashi M."/>
            <person name="Lee B.I."/>
            <person name="Makabe K.W."/>
            <person name="Manohar C."/>
            <person name="Matassi G."/>
            <person name="Medina M."/>
            <person name="Mochizuki Y."/>
            <person name="Mount S."/>
            <person name="Morishita T."/>
            <person name="Miura S."/>
            <person name="Nakayama A."/>
            <person name="Nishizaka S."/>
            <person name="Nomoto H."/>
            <person name="Ohta F."/>
            <person name="Oishi K."/>
            <person name="Rigoutsos I."/>
            <person name="Sano M."/>
            <person name="Sasaki A."/>
            <person name="Sasakura Y."/>
            <person name="Shoguchi E."/>
            <person name="Shin-i T."/>
            <person name="Spagnuolo A."/>
            <person name="Stainier D."/>
            <person name="Suzuki M.M."/>
            <person name="Tassy O."/>
            <person name="Takatori N."/>
            <person name="Tokuoka M."/>
            <person name="Yagi K."/>
            <person name="Yoshizaki F."/>
            <person name="Wada S."/>
            <person name="Zhang C."/>
            <person name="Hyatt P.D."/>
            <person name="Larimer F."/>
            <person name="Detter C."/>
            <person name="Doggett N."/>
            <person name="Glavina T."/>
            <person name="Hawkins T."/>
            <person name="Richardson P."/>
            <person name="Lucas S."/>
            <person name="Kohara Y."/>
            <person name="Levine M."/>
            <person name="Satoh N."/>
            <person name="Rokhsar D.S."/>
        </authorList>
    </citation>
    <scope>NUCLEOTIDE SEQUENCE [LARGE SCALE GENOMIC DNA]</scope>
</reference>
<keyword evidence="5 6" id="KW-0067">ATP-binding</keyword>
<dbReference type="PANTHER" id="PTHR22974">
    <property type="entry name" value="MIXED LINEAGE PROTEIN KINASE"/>
    <property type="match status" value="1"/>
</dbReference>
<sequence>RCNVMDDITIDARRQELLEARFLGNSKVHSGSESGSSFGAGPSSDRENDSLGGYPSTPENQERGDVRKSRKRKGESMDHNNKKVGTNSANIKKINEYFEPTTSPARTLASPSHIRSSPSSRHSTNLMDLSGFVHLQQKHNIAKESRYRHIQTELHGSEVEQMIQMNNGQESEKNKKREELIRLNSDLEYRLRETTQLALQYKTQLARCLQVNQELLVEKTKSEKSSARRRAMEGRLRLGQFTRQGTGYQETWVNGWAFTELGSKKERINKEKEDIERARKSLSKRKPSNNSAKNKPSQNDGEFVKPKDVKEVMSMQDYHERDEVLRQRLSAVKRDEVELQVELEKLERERSLHIRELKRISNEDNSRFNDNPVLNKQYLFLTLLGKGGFSEVYKGFDLEAQRYVAVKIHHLNREWHELKKLDYARHANREAEIHRRVNHPRIVSLYDRFEVDINTFCTVMEFCGGNDLDFYLKQHRLMGEKEARTIIMQVVSALVYLNSLERPVIHYDLKPGNILLCNGTVCGDIKITDFGLSKQFDEGLSPMDGMDLTSQGSGTFWYLPPECFVRGPGGKPPKIDNKVDVWSVGVIFYQCLYGKKPFGHNLTQEAILKQNTILRATEVTFPNKPTVSAEAKSFIRCCLGYHKEDRADVLELSNHAYLKPSNKRSNPTTSQPS</sequence>
<dbReference type="PANTHER" id="PTHR22974:SF23">
    <property type="entry name" value="TOUSLED-LIKE KINASE, ISOFORM G"/>
    <property type="match status" value="1"/>
</dbReference>
<keyword evidence="1" id="KW-0723">Serine/threonine-protein kinase</keyword>
<dbReference type="Gene3D" id="1.10.510.10">
    <property type="entry name" value="Transferase(Phosphotransferase) domain 1"/>
    <property type="match status" value="1"/>
</dbReference>
<evidence type="ECO:0000256" key="5">
    <source>
        <dbReference type="ARBA" id="ARBA00022840"/>
    </source>
</evidence>
<evidence type="ECO:0000313" key="10">
    <source>
        <dbReference type="Ensembl" id="ENSCINP00000000206.3"/>
    </source>
</evidence>
<dbReference type="PROSITE" id="PS00107">
    <property type="entry name" value="PROTEIN_KINASE_ATP"/>
    <property type="match status" value="1"/>
</dbReference>
<protein>
    <submittedName>
        <fullName evidence="10">Serine/threonine-protein kinase tousled-like 1-B</fullName>
    </submittedName>
</protein>
<evidence type="ECO:0000256" key="6">
    <source>
        <dbReference type="PROSITE-ProRule" id="PRU10141"/>
    </source>
</evidence>
<dbReference type="AlphaFoldDB" id="F7A0P7"/>
<dbReference type="HOGENOM" id="CLU_000288_85_1_1"/>
<dbReference type="Pfam" id="PF00069">
    <property type="entry name" value="Pkinase"/>
    <property type="match status" value="1"/>
</dbReference>
<dbReference type="Proteomes" id="UP000008144">
    <property type="component" value="Unassembled WGS sequence"/>
</dbReference>
<dbReference type="InterPro" id="IPR017441">
    <property type="entry name" value="Protein_kinase_ATP_BS"/>
</dbReference>
<feature type="domain" description="Protein kinase" evidence="9">
    <location>
        <begin position="378"/>
        <end position="658"/>
    </location>
</feature>
<dbReference type="SUPFAM" id="SSF56112">
    <property type="entry name" value="Protein kinase-like (PK-like)"/>
    <property type="match status" value="1"/>
</dbReference>
<dbReference type="GO" id="GO:0005524">
    <property type="term" value="F:ATP binding"/>
    <property type="evidence" value="ECO:0007669"/>
    <property type="project" value="UniProtKB-UniRule"/>
</dbReference>
<feature type="region of interest" description="Disordered" evidence="8">
    <location>
        <begin position="27"/>
        <end position="122"/>
    </location>
</feature>
<dbReference type="InParanoid" id="F7A0P7"/>
<dbReference type="PROSITE" id="PS50011">
    <property type="entry name" value="PROTEIN_KINASE_DOM"/>
    <property type="match status" value="1"/>
</dbReference>
<dbReference type="STRING" id="7719.ENSCINP00000000206"/>
<feature type="region of interest" description="Disordered" evidence="8">
    <location>
        <begin position="269"/>
        <end position="308"/>
    </location>
</feature>
<dbReference type="InterPro" id="IPR008271">
    <property type="entry name" value="Ser/Thr_kinase_AS"/>
</dbReference>
<evidence type="ECO:0000256" key="4">
    <source>
        <dbReference type="ARBA" id="ARBA00022777"/>
    </source>
</evidence>
<dbReference type="FunFam" id="1.10.510.10:FF:000698">
    <property type="entry name" value="Serine/threonine-protein kinase tousled-like 1"/>
    <property type="match status" value="1"/>
</dbReference>
<dbReference type="GO" id="GO:0007059">
    <property type="term" value="P:chromosome segregation"/>
    <property type="evidence" value="ECO:0000318"/>
    <property type="project" value="GO_Central"/>
</dbReference>
<reference evidence="10" key="3">
    <citation type="submission" date="2025-09" db="UniProtKB">
        <authorList>
            <consortium name="Ensembl"/>
        </authorList>
    </citation>
    <scope>IDENTIFICATION</scope>
</reference>
<feature type="compositionally biased region" description="Low complexity" evidence="8">
    <location>
        <begin position="27"/>
        <end position="43"/>
    </location>
</feature>
<dbReference type="Ensembl" id="ENSCINT00000000206.3">
    <property type="protein sequence ID" value="ENSCINP00000000206.3"/>
    <property type="gene ID" value="ENSCING00000000130.3"/>
</dbReference>
<dbReference type="GeneTree" id="ENSGT00950000182984"/>
<accession>F7A0P7</accession>
<organism evidence="10 11">
    <name type="scientific">Ciona intestinalis</name>
    <name type="common">Transparent sea squirt</name>
    <name type="synonym">Ascidia intestinalis</name>
    <dbReference type="NCBI Taxonomy" id="7719"/>
    <lineage>
        <taxon>Eukaryota</taxon>
        <taxon>Metazoa</taxon>
        <taxon>Chordata</taxon>
        <taxon>Tunicata</taxon>
        <taxon>Ascidiacea</taxon>
        <taxon>Phlebobranchia</taxon>
        <taxon>Cionidae</taxon>
        <taxon>Ciona</taxon>
    </lineage>
</organism>
<proteinExistence type="predicted"/>
<gene>
    <name evidence="10" type="primary">LOC100175426</name>
</gene>
<dbReference type="GO" id="GO:0004674">
    <property type="term" value="F:protein serine/threonine kinase activity"/>
    <property type="evidence" value="ECO:0000318"/>
    <property type="project" value="GO_Central"/>
</dbReference>
<feature type="coiled-coil region" evidence="7">
    <location>
        <begin position="329"/>
        <end position="363"/>
    </location>
</feature>
<evidence type="ECO:0000256" key="7">
    <source>
        <dbReference type="SAM" id="Coils"/>
    </source>
</evidence>
<evidence type="ECO:0000313" key="11">
    <source>
        <dbReference type="Proteomes" id="UP000008144"/>
    </source>
</evidence>
<evidence type="ECO:0000256" key="1">
    <source>
        <dbReference type="ARBA" id="ARBA00022527"/>
    </source>
</evidence>
<keyword evidence="3 6" id="KW-0547">Nucleotide-binding</keyword>
<reference evidence="10" key="2">
    <citation type="submission" date="2025-08" db="UniProtKB">
        <authorList>
            <consortium name="Ensembl"/>
        </authorList>
    </citation>
    <scope>IDENTIFICATION</scope>
</reference>
<dbReference type="GO" id="GO:0035556">
    <property type="term" value="P:intracellular signal transduction"/>
    <property type="evidence" value="ECO:0000318"/>
    <property type="project" value="GO_Central"/>
</dbReference>
<evidence type="ECO:0000256" key="3">
    <source>
        <dbReference type="ARBA" id="ARBA00022741"/>
    </source>
</evidence>
<evidence type="ECO:0000259" key="9">
    <source>
        <dbReference type="PROSITE" id="PS50011"/>
    </source>
</evidence>